<dbReference type="SUPFAM" id="SSF50129">
    <property type="entry name" value="GroES-like"/>
    <property type="match status" value="1"/>
</dbReference>
<dbReference type="InterPro" id="IPR036291">
    <property type="entry name" value="NAD(P)-bd_dom_sf"/>
</dbReference>
<keyword evidence="4 7" id="KW-0862">Zinc</keyword>
<comment type="caution">
    <text evidence="9">The sequence shown here is derived from an EMBL/GenBank/DDBJ whole genome shotgun (WGS) entry which is preliminary data.</text>
</comment>
<dbReference type="AlphaFoldDB" id="A0A2W7EA21"/>
<dbReference type="GO" id="GO:0008270">
    <property type="term" value="F:zinc ion binding"/>
    <property type="evidence" value="ECO:0007669"/>
    <property type="project" value="InterPro"/>
</dbReference>
<dbReference type="RefSeq" id="WP_111542636.1">
    <property type="nucleotide sequence ID" value="NZ_MZXV01000012.1"/>
</dbReference>
<gene>
    <name evidence="9" type="ORF">B5V02_02230</name>
</gene>
<evidence type="ECO:0000256" key="6">
    <source>
        <dbReference type="ARBA" id="ARBA00023027"/>
    </source>
</evidence>
<dbReference type="InterPro" id="IPR013149">
    <property type="entry name" value="ADH-like_C"/>
</dbReference>
<dbReference type="Pfam" id="PF08240">
    <property type="entry name" value="ADH_N"/>
    <property type="match status" value="1"/>
</dbReference>
<dbReference type="OrthoDB" id="9806940at2"/>
<dbReference type="FunFam" id="3.40.50.720:FF:000039">
    <property type="entry name" value="Alcohol dehydrogenase AdhP"/>
    <property type="match status" value="1"/>
</dbReference>
<feature type="domain" description="Enoyl reductase (ER)" evidence="8">
    <location>
        <begin position="17"/>
        <end position="337"/>
    </location>
</feature>
<reference evidence="10" key="1">
    <citation type="submission" date="2017-03" db="EMBL/GenBank/DDBJ databases">
        <authorList>
            <person name="Safronova V.I."/>
            <person name="Sazanova A.L."/>
            <person name="Chirak E.R."/>
        </authorList>
    </citation>
    <scope>NUCLEOTIDE SEQUENCE [LARGE SCALE GENOMIC DNA]</scope>
    <source>
        <strain evidence="10">Ach-343</strain>
    </source>
</reference>
<dbReference type="SUPFAM" id="SSF51735">
    <property type="entry name" value="NAD(P)-binding Rossmann-fold domains"/>
    <property type="match status" value="1"/>
</dbReference>
<accession>A0A2W7EA21</accession>
<dbReference type="Gene3D" id="3.90.180.10">
    <property type="entry name" value="Medium-chain alcohol dehydrogenases, catalytic domain"/>
    <property type="match status" value="1"/>
</dbReference>
<comment type="cofactor">
    <cofactor evidence="1 7">
        <name>Zn(2+)</name>
        <dbReference type="ChEBI" id="CHEBI:29105"/>
    </cofactor>
</comment>
<evidence type="ECO:0000256" key="7">
    <source>
        <dbReference type="RuleBase" id="RU361277"/>
    </source>
</evidence>
<dbReference type="Proteomes" id="UP000248616">
    <property type="component" value="Unassembled WGS sequence"/>
</dbReference>
<evidence type="ECO:0000256" key="2">
    <source>
        <dbReference type="ARBA" id="ARBA00008072"/>
    </source>
</evidence>
<evidence type="ECO:0000256" key="1">
    <source>
        <dbReference type="ARBA" id="ARBA00001947"/>
    </source>
</evidence>
<evidence type="ECO:0000256" key="4">
    <source>
        <dbReference type="ARBA" id="ARBA00022833"/>
    </source>
</evidence>
<evidence type="ECO:0000256" key="5">
    <source>
        <dbReference type="ARBA" id="ARBA00023002"/>
    </source>
</evidence>
<evidence type="ECO:0000259" key="8">
    <source>
        <dbReference type="SMART" id="SM00829"/>
    </source>
</evidence>
<dbReference type="PROSITE" id="PS00059">
    <property type="entry name" value="ADH_ZINC"/>
    <property type="match status" value="1"/>
</dbReference>
<dbReference type="GO" id="GO:0005737">
    <property type="term" value="C:cytoplasm"/>
    <property type="evidence" value="ECO:0007669"/>
    <property type="project" value="TreeGrafter"/>
</dbReference>
<dbReference type="EMBL" id="MZXV01000012">
    <property type="protein sequence ID" value="PZV40106.1"/>
    <property type="molecule type" value="Genomic_DNA"/>
</dbReference>
<keyword evidence="3 7" id="KW-0479">Metal-binding</keyword>
<dbReference type="SMART" id="SM00829">
    <property type="entry name" value="PKS_ER"/>
    <property type="match status" value="1"/>
</dbReference>
<dbReference type="Gene3D" id="3.40.50.720">
    <property type="entry name" value="NAD(P)-binding Rossmann-like Domain"/>
    <property type="match status" value="1"/>
</dbReference>
<dbReference type="Pfam" id="PF00107">
    <property type="entry name" value="ADH_zinc_N"/>
    <property type="match status" value="1"/>
</dbReference>
<protein>
    <submittedName>
        <fullName evidence="9">Alcohol dehydrogenase</fullName>
    </submittedName>
</protein>
<evidence type="ECO:0000313" key="10">
    <source>
        <dbReference type="Proteomes" id="UP000248616"/>
    </source>
</evidence>
<evidence type="ECO:0000256" key="3">
    <source>
        <dbReference type="ARBA" id="ARBA00022723"/>
    </source>
</evidence>
<keyword evidence="6" id="KW-0520">NAD</keyword>
<dbReference type="GO" id="GO:0004022">
    <property type="term" value="F:alcohol dehydrogenase (NAD+) activity"/>
    <property type="evidence" value="ECO:0007669"/>
    <property type="project" value="TreeGrafter"/>
</dbReference>
<evidence type="ECO:0000313" key="9">
    <source>
        <dbReference type="EMBL" id="PZV40106.1"/>
    </source>
</evidence>
<keyword evidence="10" id="KW-1185">Reference proteome</keyword>
<dbReference type="InterPro" id="IPR013154">
    <property type="entry name" value="ADH-like_N"/>
</dbReference>
<dbReference type="InterPro" id="IPR020843">
    <property type="entry name" value="ER"/>
</dbReference>
<dbReference type="InterPro" id="IPR011032">
    <property type="entry name" value="GroES-like_sf"/>
</dbReference>
<organism evidence="9 10">
    <name type="scientific">Mesorhizobium kowhaii</name>
    <dbReference type="NCBI Taxonomy" id="1300272"/>
    <lineage>
        <taxon>Bacteria</taxon>
        <taxon>Pseudomonadati</taxon>
        <taxon>Pseudomonadota</taxon>
        <taxon>Alphaproteobacteria</taxon>
        <taxon>Hyphomicrobiales</taxon>
        <taxon>Phyllobacteriaceae</taxon>
        <taxon>Mesorhizobium</taxon>
    </lineage>
</organism>
<sequence>MAASKSTYRAVQAVSPGKLELANLPIVDPPAGHVRVRVEACGVCHSDSATVEGILPIQWPRVPGHEAVGRIDAVGQGVEGWSVGKRVGVGFLGGACGYCEYCRDGDLVNCINQGYTGVQHDGGYAEMMIAKASGLIAVPEDLSAAAAAPLLCAGLTTFSALRNSPARAGDLVAVFGVGGLGHLGVQYARRMGFEVVAIDRGDDRAKLSAKLGAHHYIDSSTTDVAKALQERGGAQVVLATASGGKAVAAALGGLRRGGVVISLGATDEPIELSAFEMLFKQLGVDGALTGTPKAGDATLRFSALSDVAAMIETMPLERAAEAYAKMMSGKARFRMVLTMEVS</sequence>
<keyword evidence="5" id="KW-0560">Oxidoreductase</keyword>
<comment type="similarity">
    <text evidence="2 7">Belongs to the zinc-containing alcohol dehydrogenase family.</text>
</comment>
<dbReference type="InterPro" id="IPR002328">
    <property type="entry name" value="ADH_Zn_CS"/>
</dbReference>
<name>A0A2W7EA21_9HYPH</name>
<dbReference type="PANTHER" id="PTHR42940">
    <property type="entry name" value="ALCOHOL DEHYDROGENASE 1-RELATED"/>
    <property type="match status" value="1"/>
</dbReference>
<proteinExistence type="inferred from homology"/>
<dbReference type="PANTHER" id="PTHR42940:SF7">
    <property type="entry name" value="ALCOHOL DEHYDROGENASE-LIKE N-TERMINAL DOMAIN-CONTAINING PROTEIN"/>
    <property type="match status" value="1"/>
</dbReference>